<protein>
    <submittedName>
        <fullName evidence="1">Uncharacterized protein</fullName>
    </submittedName>
</protein>
<organism evidence="1 2">
    <name type="scientific">Novipirellula aureliae</name>
    <dbReference type="NCBI Taxonomy" id="2527966"/>
    <lineage>
        <taxon>Bacteria</taxon>
        <taxon>Pseudomonadati</taxon>
        <taxon>Planctomycetota</taxon>
        <taxon>Planctomycetia</taxon>
        <taxon>Pirellulales</taxon>
        <taxon>Pirellulaceae</taxon>
        <taxon>Novipirellula</taxon>
    </lineage>
</organism>
<reference evidence="1 2" key="1">
    <citation type="submission" date="2019-02" db="EMBL/GenBank/DDBJ databases">
        <title>Deep-cultivation of Planctomycetes and their phenomic and genomic characterization uncovers novel biology.</title>
        <authorList>
            <person name="Wiegand S."/>
            <person name="Jogler M."/>
            <person name="Boedeker C."/>
            <person name="Pinto D."/>
            <person name="Vollmers J."/>
            <person name="Rivas-Marin E."/>
            <person name="Kohn T."/>
            <person name="Peeters S.H."/>
            <person name="Heuer A."/>
            <person name="Rast P."/>
            <person name="Oberbeckmann S."/>
            <person name="Bunk B."/>
            <person name="Jeske O."/>
            <person name="Meyerdierks A."/>
            <person name="Storesund J.E."/>
            <person name="Kallscheuer N."/>
            <person name="Luecker S."/>
            <person name="Lage O.M."/>
            <person name="Pohl T."/>
            <person name="Merkel B.J."/>
            <person name="Hornburger P."/>
            <person name="Mueller R.-W."/>
            <person name="Bruemmer F."/>
            <person name="Labrenz M."/>
            <person name="Spormann A.M."/>
            <person name="Op Den Camp H."/>
            <person name="Overmann J."/>
            <person name="Amann R."/>
            <person name="Jetten M.S.M."/>
            <person name="Mascher T."/>
            <person name="Medema M.H."/>
            <person name="Devos D.P."/>
            <person name="Kaster A.-K."/>
            <person name="Ovreas L."/>
            <person name="Rohde M."/>
            <person name="Galperin M.Y."/>
            <person name="Jogler C."/>
        </authorList>
    </citation>
    <scope>NUCLEOTIDE SEQUENCE [LARGE SCALE GENOMIC DNA]</scope>
    <source>
        <strain evidence="1 2">Q31b</strain>
    </source>
</reference>
<dbReference type="EMBL" id="SJPY01000009">
    <property type="protein sequence ID" value="TWU35837.1"/>
    <property type="molecule type" value="Genomic_DNA"/>
</dbReference>
<evidence type="ECO:0000313" key="2">
    <source>
        <dbReference type="Proteomes" id="UP000315471"/>
    </source>
</evidence>
<evidence type="ECO:0000313" key="1">
    <source>
        <dbReference type="EMBL" id="TWU35837.1"/>
    </source>
</evidence>
<dbReference type="AlphaFoldDB" id="A0A5C6DIX0"/>
<dbReference type="OrthoDB" id="153124at2"/>
<sequence>MLDHLEPNDSPIESLPILNAYLHTVAATLKPKVDRKAKAVVGIACLPSFEVEWMLALQCSRSGHYTSYAHTADQEIWPLEETKAITPIKNHAAVSNELGASLHKIFRLALLGTRHSDSPNMGLDGVTYHFSCDHMSGRTWSPPENSLPGKLCALSDCLYNDTVAGKINERRISRRVRWFHGNLPGFD</sequence>
<keyword evidence="2" id="KW-1185">Reference proteome</keyword>
<name>A0A5C6DIX0_9BACT</name>
<dbReference type="Proteomes" id="UP000315471">
    <property type="component" value="Unassembled WGS sequence"/>
</dbReference>
<gene>
    <name evidence="1" type="ORF">Q31b_52720</name>
</gene>
<accession>A0A5C6DIX0</accession>
<proteinExistence type="predicted"/>
<dbReference type="RefSeq" id="WP_146602346.1">
    <property type="nucleotide sequence ID" value="NZ_SJPY01000009.1"/>
</dbReference>
<comment type="caution">
    <text evidence="1">The sequence shown here is derived from an EMBL/GenBank/DDBJ whole genome shotgun (WGS) entry which is preliminary data.</text>
</comment>